<dbReference type="SUPFAM" id="SSF51430">
    <property type="entry name" value="NAD(P)-linked oxidoreductase"/>
    <property type="match status" value="1"/>
</dbReference>
<evidence type="ECO:0000256" key="1">
    <source>
        <dbReference type="ARBA" id="ARBA00007905"/>
    </source>
</evidence>
<organism evidence="8 9">
    <name type="scientific">Tremella mesenterica</name>
    <name type="common">Jelly fungus</name>
    <dbReference type="NCBI Taxonomy" id="5217"/>
    <lineage>
        <taxon>Eukaryota</taxon>
        <taxon>Fungi</taxon>
        <taxon>Dikarya</taxon>
        <taxon>Basidiomycota</taxon>
        <taxon>Agaricomycotina</taxon>
        <taxon>Tremellomycetes</taxon>
        <taxon>Tremellales</taxon>
        <taxon>Tremellaceae</taxon>
        <taxon>Tremella</taxon>
    </lineage>
</organism>
<protein>
    <recommendedName>
        <fullName evidence="7">NADP-dependent oxidoreductase domain-containing protein</fullName>
    </recommendedName>
</protein>
<dbReference type="InterPro" id="IPR036812">
    <property type="entry name" value="NAD(P)_OxRdtase_dom_sf"/>
</dbReference>
<dbReference type="PRINTS" id="PR00069">
    <property type="entry name" value="ALDKETRDTASE"/>
</dbReference>
<dbReference type="InterPro" id="IPR020471">
    <property type="entry name" value="AKR"/>
</dbReference>
<evidence type="ECO:0000313" key="9">
    <source>
        <dbReference type="Proteomes" id="UP000289152"/>
    </source>
</evidence>
<keyword evidence="2" id="KW-0521">NADP</keyword>
<dbReference type="PANTHER" id="PTHR43827:SF3">
    <property type="entry name" value="NADP-DEPENDENT OXIDOREDUCTASE DOMAIN-CONTAINING PROTEIN"/>
    <property type="match status" value="1"/>
</dbReference>
<feature type="active site" description="Proton donor" evidence="4">
    <location>
        <position position="53"/>
    </location>
</feature>
<dbReference type="EMBL" id="SDIL01000009">
    <property type="protein sequence ID" value="RXK41417.1"/>
    <property type="molecule type" value="Genomic_DNA"/>
</dbReference>
<dbReference type="InParanoid" id="A0A4V1M4S8"/>
<dbReference type="Gene3D" id="3.20.20.100">
    <property type="entry name" value="NADP-dependent oxidoreductase domain"/>
    <property type="match status" value="1"/>
</dbReference>
<keyword evidence="9" id="KW-1185">Reference proteome</keyword>
<comment type="similarity">
    <text evidence="1">Belongs to the aldo/keto reductase family.</text>
</comment>
<evidence type="ECO:0000256" key="6">
    <source>
        <dbReference type="PIRSR" id="PIRSR000097-3"/>
    </source>
</evidence>
<feature type="site" description="Lowers pKa of active site Tyr" evidence="6">
    <location>
        <position position="78"/>
    </location>
</feature>
<evidence type="ECO:0000259" key="7">
    <source>
        <dbReference type="Pfam" id="PF00248"/>
    </source>
</evidence>
<dbReference type="VEuPathDB" id="FungiDB:TREMEDRAFT_31184"/>
<dbReference type="AlphaFoldDB" id="A0A4V1M4S8"/>
<keyword evidence="3" id="KW-0560">Oxidoreductase</keyword>
<name>A0A4V1M4S8_TREME</name>
<comment type="caution">
    <text evidence="8">The sequence shown here is derived from an EMBL/GenBank/DDBJ whole genome shotgun (WGS) entry which is preliminary data.</text>
</comment>
<dbReference type="PANTHER" id="PTHR43827">
    <property type="entry name" value="2,5-DIKETO-D-GLUCONIC ACID REDUCTASE"/>
    <property type="match status" value="1"/>
</dbReference>
<dbReference type="PROSITE" id="PS00062">
    <property type="entry name" value="ALDOKETO_REDUCTASE_2"/>
    <property type="match status" value="1"/>
</dbReference>
<dbReference type="Proteomes" id="UP000289152">
    <property type="component" value="Unassembled WGS sequence"/>
</dbReference>
<gene>
    <name evidence="8" type="ORF">M231_01323</name>
</gene>
<evidence type="ECO:0000256" key="3">
    <source>
        <dbReference type="ARBA" id="ARBA00023002"/>
    </source>
</evidence>
<dbReference type="PIRSF" id="PIRSF000097">
    <property type="entry name" value="AKR"/>
    <property type="match status" value="1"/>
</dbReference>
<dbReference type="OrthoDB" id="416253at2759"/>
<feature type="binding site" evidence="5">
    <location>
        <position position="113"/>
    </location>
    <ligand>
        <name>substrate</name>
    </ligand>
</feature>
<feature type="domain" description="NADP-dependent oxidoreductase" evidence="7">
    <location>
        <begin position="28"/>
        <end position="199"/>
    </location>
</feature>
<sequence length="317" mass="35486">MASSLKTVVLNDGRRIPILGFGTGTAQAHTDCTPVVFSALSAGLRHLDSAWHYKNGIYTSAALRDSGLTREDVWITSKGGDYDGKAEDFDAWWYIKEVLRDLGMEYVDLFLLHADILVGSVTKAWKQMEEIKKAGLAKSIGVSNFTTENLQAILDMCEIPPAVSQIEFHPYSLPIYSSSLLPLCRKHNILIEAYGPLMSLWRHPNGPVDEVVKTVVSERGGKENEGQVLLMWSQQVTRGVVLTTTSKPERMVEQSIPFREDTTVLPLSDQHIRMISEAGEKAPFRFWGKNWPYFMKGEGGFHLCPPDATYTIRPPKK</sequence>
<dbReference type="InterPro" id="IPR018170">
    <property type="entry name" value="Aldo/ket_reductase_CS"/>
</dbReference>
<evidence type="ECO:0000256" key="5">
    <source>
        <dbReference type="PIRSR" id="PIRSR000097-2"/>
    </source>
</evidence>
<reference evidence="8 9" key="1">
    <citation type="submission" date="2016-06" db="EMBL/GenBank/DDBJ databases">
        <title>Evolution of pathogenesis and genome organization in the Tremellales.</title>
        <authorList>
            <person name="Cuomo C."/>
            <person name="Litvintseva A."/>
            <person name="Heitman J."/>
            <person name="Chen Y."/>
            <person name="Sun S."/>
            <person name="Springer D."/>
            <person name="Dromer F."/>
            <person name="Young S."/>
            <person name="Zeng Q."/>
            <person name="Chapman S."/>
            <person name="Gujja S."/>
            <person name="Saif S."/>
            <person name="Birren B."/>
        </authorList>
    </citation>
    <scope>NUCLEOTIDE SEQUENCE [LARGE SCALE GENOMIC DNA]</scope>
    <source>
        <strain evidence="8 9">ATCC 28783</strain>
    </source>
</reference>
<dbReference type="Pfam" id="PF00248">
    <property type="entry name" value="Aldo_ket_red"/>
    <property type="match status" value="1"/>
</dbReference>
<accession>A0A4V1M4S8</accession>
<evidence type="ECO:0000256" key="4">
    <source>
        <dbReference type="PIRSR" id="PIRSR000097-1"/>
    </source>
</evidence>
<evidence type="ECO:0000313" key="8">
    <source>
        <dbReference type="EMBL" id="RXK41417.1"/>
    </source>
</evidence>
<dbReference type="GO" id="GO:0016616">
    <property type="term" value="F:oxidoreductase activity, acting on the CH-OH group of donors, NAD or NADP as acceptor"/>
    <property type="evidence" value="ECO:0007669"/>
    <property type="project" value="UniProtKB-ARBA"/>
</dbReference>
<proteinExistence type="inferred from homology"/>
<dbReference type="STRING" id="5217.A0A4V1M4S8"/>
<dbReference type="InterPro" id="IPR023210">
    <property type="entry name" value="NADP_OxRdtase_dom"/>
</dbReference>
<evidence type="ECO:0000256" key="2">
    <source>
        <dbReference type="ARBA" id="ARBA00022857"/>
    </source>
</evidence>